<sequence length="51" mass="5889">MLYFLRIRTDLPPLPLTAEKVLADPCTRLRIALLGLRTSELLRPLLPFDQQ</sequence>
<keyword evidence="2" id="KW-1185">Reference proteome</keyword>
<dbReference type="EMBL" id="FNSV01000005">
    <property type="protein sequence ID" value="SEB76887.1"/>
    <property type="molecule type" value="Genomic_DNA"/>
</dbReference>
<proteinExistence type="predicted"/>
<organism evidence="1 2">
    <name type="scientific">Rhodococcus koreensis</name>
    <dbReference type="NCBI Taxonomy" id="99653"/>
    <lineage>
        <taxon>Bacteria</taxon>
        <taxon>Bacillati</taxon>
        <taxon>Actinomycetota</taxon>
        <taxon>Actinomycetes</taxon>
        <taxon>Mycobacteriales</taxon>
        <taxon>Nocardiaceae</taxon>
        <taxon>Rhodococcus</taxon>
    </lineage>
</organism>
<gene>
    <name evidence="1" type="ORF">SAMN04490239_1583</name>
</gene>
<dbReference type="Proteomes" id="UP000183561">
    <property type="component" value="Unassembled WGS sequence"/>
</dbReference>
<name>A0A1H4M245_9NOCA</name>
<evidence type="ECO:0000313" key="1">
    <source>
        <dbReference type="EMBL" id="SEB76887.1"/>
    </source>
</evidence>
<protein>
    <submittedName>
        <fullName evidence="1">Uncharacterized protein</fullName>
    </submittedName>
</protein>
<accession>A0A1H4M245</accession>
<evidence type="ECO:0000313" key="2">
    <source>
        <dbReference type="Proteomes" id="UP000183561"/>
    </source>
</evidence>
<reference evidence="2" key="1">
    <citation type="submission" date="2016-10" db="EMBL/GenBank/DDBJ databases">
        <authorList>
            <person name="Varghese N."/>
            <person name="Submissions S."/>
        </authorList>
    </citation>
    <scope>NUCLEOTIDE SEQUENCE [LARGE SCALE GENOMIC DNA]</scope>
    <source>
        <strain evidence="2">DSM 44498</strain>
    </source>
</reference>
<dbReference type="AlphaFoldDB" id="A0A1H4M245"/>